<protein>
    <submittedName>
        <fullName evidence="2">Lysophospholipase</fullName>
    </submittedName>
</protein>
<dbReference type="STRING" id="1379910.TH63_13710"/>
<dbReference type="PROSITE" id="PS51318">
    <property type="entry name" value="TAT"/>
    <property type="match status" value="1"/>
</dbReference>
<dbReference type="GO" id="GO:0004622">
    <property type="term" value="F:phosphatidylcholine lysophospholipase activity"/>
    <property type="evidence" value="ECO:0007669"/>
    <property type="project" value="TreeGrafter"/>
</dbReference>
<keyword evidence="3" id="KW-1185">Reference proteome</keyword>
<dbReference type="OrthoDB" id="9794725at2"/>
<evidence type="ECO:0000313" key="2">
    <source>
        <dbReference type="EMBL" id="AKQ46440.1"/>
    </source>
</evidence>
<dbReference type="Gene3D" id="3.40.50.1110">
    <property type="entry name" value="SGNH hydrolase"/>
    <property type="match status" value="1"/>
</dbReference>
<evidence type="ECO:0000313" key="3">
    <source>
        <dbReference type="Proteomes" id="UP000036458"/>
    </source>
</evidence>
<dbReference type="PANTHER" id="PTHR30383:SF5">
    <property type="entry name" value="SGNH HYDROLASE-TYPE ESTERASE DOMAIN-CONTAINING PROTEIN"/>
    <property type="match status" value="1"/>
</dbReference>
<evidence type="ECO:0000259" key="1">
    <source>
        <dbReference type="Pfam" id="PF13472"/>
    </source>
</evidence>
<name>A0A0H4VKW4_9BACT</name>
<dbReference type="Pfam" id="PF13472">
    <property type="entry name" value="Lipase_GDSL_2"/>
    <property type="match status" value="1"/>
</dbReference>
<dbReference type="AlphaFoldDB" id="A0A0H4VKW4"/>
<dbReference type="InterPro" id="IPR013830">
    <property type="entry name" value="SGNH_hydro"/>
</dbReference>
<dbReference type="InterPro" id="IPR036514">
    <property type="entry name" value="SGNH_hydro_sf"/>
</dbReference>
<dbReference type="KEGG" id="ruf:TH63_13710"/>
<dbReference type="EMBL" id="CP010777">
    <property type="protein sequence ID" value="AKQ46440.1"/>
    <property type="molecule type" value="Genomic_DNA"/>
</dbReference>
<accession>A0A0H4VKW4</accession>
<proteinExistence type="predicted"/>
<sequence>MEESNELSRRNFIKKTSLATVATLSMSPLAAATLAGGKMQKEVALKKNDIILFQGDSITDASRKKDDLNGNSPAGLGSGYAFLAAAQLLHQHAGKDLKIYNRGISGNKVYQLAERWEKEALDLKPNVLSLLIGVNDFWHMIQGKYSGSVKTYHDDYKTLLERTKEKLPDVKLIIGEPFAVPGIKAVDDKWFPAFNEYRQAAQEIATSFNAVFIPYQSIYEKAQKKAPGAYWTYDGVHPTLAGAQLMANAWLETIKG</sequence>
<dbReference type="InterPro" id="IPR006311">
    <property type="entry name" value="TAT_signal"/>
</dbReference>
<dbReference type="PATRIC" id="fig|1379910.4.peg.2978"/>
<dbReference type="RefSeq" id="WP_048921434.1">
    <property type="nucleotide sequence ID" value="NZ_CP010777.1"/>
</dbReference>
<dbReference type="Proteomes" id="UP000036458">
    <property type="component" value="Chromosome"/>
</dbReference>
<dbReference type="PANTHER" id="PTHR30383">
    <property type="entry name" value="THIOESTERASE 1/PROTEASE 1/LYSOPHOSPHOLIPASE L1"/>
    <property type="match status" value="1"/>
</dbReference>
<organism evidence="2 3">
    <name type="scientific">Rufibacter radiotolerans</name>
    <dbReference type="NCBI Taxonomy" id="1379910"/>
    <lineage>
        <taxon>Bacteria</taxon>
        <taxon>Pseudomonadati</taxon>
        <taxon>Bacteroidota</taxon>
        <taxon>Cytophagia</taxon>
        <taxon>Cytophagales</taxon>
        <taxon>Hymenobacteraceae</taxon>
        <taxon>Rufibacter</taxon>
    </lineage>
</organism>
<gene>
    <name evidence="2" type="ORF">TH63_13710</name>
</gene>
<feature type="domain" description="SGNH hydrolase-type esterase" evidence="1">
    <location>
        <begin position="55"/>
        <end position="245"/>
    </location>
</feature>
<dbReference type="InterPro" id="IPR051532">
    <property type="entry name" value="Ester_Hydrolysis_Enzymes"/>
</dbReference>
<reference evidence="2 3" key="1">
    <citation type="submission" date="2015-01" db="EMBL/GenBank/DDBJ databases">
        <title>Rufibacter sp./DG31D/ whole genome sequencing.</title>
        <authorList>
            <person name="Kim M.K."/>
            <person name="Srinivasan S."/>
            <person name="Lee J.-J."/>
        </authorList>
    </citation>
    <scope>NUCLEOTIDE SEQUENCE [LARGE SCALE GENOMIC DNA]</scope>
    <source>
        <strain evidence="2 3">DG31D</strain>
    </source>
</reference>
<dbReference type="SUPFAM" id="SSF52266">
    <property type="entry name" value="SGNH hydrolase"/>
    <property type="match status" value="1"/>
</dbReference>
<dbReference type="CDD" id="cd01834">
    <property type="entry name" value="SGNH_hydrolase_like_2"/>
    <property type="match status" value="1"/>
</dbReference>